<evidence type="ECO:0000313" key="4">
    <source>
        <dbReference type="Proteomes" id="UP000193642"/>
    </source>
</evidence>
<feature type="transmembrane region" description="Helical" evidence="2">
    <location>
        <begin position="150"/>
        <end position="169"/>
    </location>
</feature>
<organism evidence="3 4">
    <name type="scientific">Rhizoclosmatium globosum</name>
    <dbReference type="NCBI Taxonomy" id="329046"/>
    <lineage>
        <taxon>Eukaryota</taxon>
        <taxon>Fungi</taxon>
        <taxon>Fungi incertae sedis</taxon>
        <taxon>Chytridiomycota</taxon>
        <taxon>Chytridiomycota incertae sedis</taxon>
        <taxon>Chytridiomycetes</taxon>
        <taxon>Chytridiales</taxon>
        <taxon>Chytriomycetaceae</taxon>
        <taxon>Rhizoclosmatium</taxon>
    </lineage>
</organism>
<evidence type="ECO:0000256" key="2">
    <source>
        <dbReference type="SAM" id="Phobius"/>
    </source>
</evidence>
<name>A0A1Y2BWJ1_9FUNG</name>
<reference evidence="3 4" key="1">
    <citation type="submission" date="2016-07" db="EMBL/GenBank/DDBJ databases">
        <title>Pervasive Adenine N6-methylation of Active Genes in Fungi.</title>
        <authorList>
            <consortium name="DOE Joint Genome Institute"/>
            <person name="Mondo S.J."/>
            <person name="Dannebaum R.O."/>
            <person name="Kuo R.C."/>
            <person name="Labutti K."/>
            <person name="Haridas S."/>
            <person name="Kuo A."/>
            <person name="Salamov A."/>
            <person name="Ahrendt S.R."/>
            <person name="Lipzen A."/>
            <person name="Sullivan W."/>
            <person name="Andreopoulos W.B."/>
            <person name="Clum A."/>
            <person name="Lindquist E."/>
            <person name="Daum C."/>
            <person name="Ramamoorthy G.K."/>
            <person name="Gryganskyi A."/>
            <person name="Culley D."/>
            <person name="Magnuson J.K."/>
            <person name="James T.Y."/>
            <person name="O'Malley M.A."/>
            <person name="Stajich J.E."/>
            <person name="Spatafora J.W."/>
            <person name="Visel A."/>
            <person name="Grigoriev I.V."/>
        </authorList>
    </citation>
    <scope>NUCLEOTIDE SEQUENCE [LARGE SCALE GENOMIC DNA]</scope>
    <source>
        <strain evidence="3 4">JEL800</strain>
    </source>
</reference>
<accession>A0A1Y2BWJ1</accession>
<comment type="caution">
    <text evidence="3">The sequence shown here is derived from an EMBL/GenBank/DDBJ whole genome shotgun (WGS) entry which is preliminary data.</text>
</comment>
<keyword evidence="2" id="KW-1133">Transmembrane helix</keyword>
<keyword evidence="1" id="KW-0175">Coiled coil</keyword>
<dbReference type="OrthoDB" id="10370154at2759"/>
<feature type="coiled-coil region" evidence="1">
    <location>
        <begin position="38"/>
        <end position="75"/>
    </location>
</feature>
<keyword evidence="2" id="KW-0472">Membrane</keyword>
<dbReference type="EMBL" id="MCGO01000041">
    <property type="protein sequence ID" value="ORY39017.1"/>
    <property type="molecule type" value="Genomic_DNA"/>
</dbReference>
<evidence type="ECO:0000256" key="1">
    <source>
        <dbReference type="SAM" id="Coils"/>
    </source>
</evidence>
<gene>
    <name evidence="3" type="ORF">BCR33DRAFT_788466</name>
</gene>
<dbReference type="Proteomes" id="UP000193642">
    <property type="component" value="Unassembled WGS sequence"/>
</dbReference>
<sequence length="173" mass="19810">MDVEAHIELVQSDIAKQQAKITRHTDALINSSEDDADRVKFQSLIKAASTELDSLKQKEQRLREKDAEIKNYQLSKNEEKPQKTRRSSEMFKLLSTWFKLPTNTSPTETIAIALYCYYLLYTVYNLPLCRPTALECSVPITTPIHALLSLAPRLIETLLYAFFLLYLIVGAQL</sequence>
<dbReference type="AlphaFoldDB" id="A0A1Y2BWJ1"/>
<proteinExistence type="predicted"/>
<protein>
    <submittedName>
        <fullName evidence="3">Uncharacterized protein</fullName>
    </submittedName>
</protein>
<keyword evidence="2" id="KW-0812">Transmembrane</keyword>
<evidence type="ECO:0000313" key="3">
    <source>
        <dbReference type="EMBL" id="ORY39017.1"/>
    </source>
</evidence>
<keyword evidence="4" id="KW-1185">Reference proteome</keyword>